<proteinExistence type="predicted"/>
<dbReference type="Proteomes" id="UP000178794">
    <property type="component" value="Unassembled WGS sequence"/>
</dbReference>
<dbReference type="PROSITE" id="PS51273">
    <property type="entry name" value="GATASE_TYPE_1"/>
    <property type="match status" value="1"/>
</dbReference>
<dbReference type="InterPro" id="IPR044992">
    <property type="entry name" value="ChyE-like"/>
</dbReference>
<dbReference type="AlphaFoldDB" id="A0A1F6DC99"/>
<dbReference type="PANTHER" id="PTHR42695">
    <property type="entry name" value="GLUTAMINE AMIDOTRANSFERASE YLR126C-RELATED"/>
    <property type="match status" value="1"/>
</dbReference>
<organism evidence="2 3">
    <name type="scientific">Candidatus Kaiserbacteria bacterium RIFCSPHIGHO2_02_FULL_50_50</name>
    <dbReference type="NCBI Taxonomy" id="1798492"/>
    <lineage>
        <taxon>Bacteria</taxon>
        <taxon>Candidatus Kaiseribacteriota</taxon>
    </lineage>
</organism>
<dbReference type="GO" id="GO:0005829">
    <property type="term" value="C:cytosol"/>
    <property type="evidence" value="ECO:0007669"/>
    <property type="project" value="TreeGrafter"/>
</dbReference>
<dbReference type="STRING" id="1798492.A3C89_01415"/>
<dbReference type="PANTHER" id="PTHR42695:SF5">
    <property type="entry name" value="GLUTAMINE AMIDOTRANSFERASE YLR126C-RELATED"/>
    <property type="match status" value="1"/>
</dbReference>
<accession>A0A1F6DC99</accession>
<protein>
    <recommendedName>
        <fullName evidence="1">Glutamine amidotransferase domain-containing protein</fullName>
    </recommendedName>
</protein>
<gene>
    <name evidence="2" type="ORF">A3C89_01415</name>
</gene>
<dbReference type="SUPFAM" id="SSF52317">
    <property type="entry name" value="Class I glutamine amidotransferase-like"/>
    <property type="match status" value="1"/>
</dbReference>
<reference evidence="2 3" key="1">
    <citation type="journal article" date="2016" name="Nat. Commun.">
        <title>Thousands of microbial genomes shed light on interconnected biogeochemical processes in an aquifer system.</title>
        <authorList>
            <person name="Anantharaman K."/>
            <person name="Brown C.T."/>
            <person name="Hug L.A."/>
            <person name="Sharon I."/>
            <person name="Castelle C.J."/>
            <person name="Probst A.J."/>
            <person name="Thomas B.C."/>
            <person name="Singh A."/>
            <person name="Wilkins M.J."/>
            <person name="Karaoz U."/>
            <person name="Brodie E.L."/>
            <person name="Williams K.H."/>
            <person name="Hubbard S.S."/>
            <person name="Banfield J.F."/>
        </authorList>
    </citation>
    <scope>NUCLEOTIDE SEQUENCE [LARGE SCALE GENOMIC DNA]</scope>
</reference>
<evidence type="ECO:0000313" key="3">
    <source>
        <dbReference type="Proteomes" id="UP000178794"/>
    </source>
</evidence>
<feature type="domain" description="Glutamine amidotransferase" evidence="1">
    <location>
        <begin position="85"/>
        <end position="202"/>
    </location>
</feature>
<dbReference type="InterPro" id="IPR017926">
    <property type="entry name" value="GATASE"/>
</dbReference>
<evidence type="ECO:0000313" key="2">
    <source>
        <dbReference type="EMBL" id="OGG59049.1"/>
    </source>
</evidence>
<evidence type="ECO:0000259" key="1">
    <source>
        <dbReference type="Pfam" id="PF00117"/>
    </source>
</evidence>
<dbReference type="CDD" id="cd01741">
    <property type="entry name" value="GATase1_1"/>
    <property type="match status" value="1"/>
</dbReference>
<comment type="caution">
    <text evidence="2">The sequence shown here is derived from an EMBL/GenBank/DDBJ whole genome shotgun (WGS) entry which is preliminary data.</text>
</comment>
<dbReference type="Gene3D" id="3.40.50.880">
    <property type="match status" value="1"/>
</dbReference>
<sequence length="245" mass="27278">MKSVLFVQFRTTPLRIAVEQARHRRALPPDVSLTFCSIFDFTDAAALLHKARAYDALMFGGSGDFDIDGGRAPGDFGRTQTPHILELIQDTVQDVLHEDKHFFGICFGHQLVAELLGGKVTHDHRQQKFGTHTVLKLPDGDTDALFGTFPEVFYAQYWHKDSVTTLPQGAVTLAASPTCNFAALRYRQNVYTTQFHPEIAATDIEGIPRRKTSYLAEPPAAIDMHESPEAASLLSAFYARLKNSR</sequence>
<dbReference type="EMBL" id="MFLF01000020">
    <property type="protein sequence ID" value="OGG59049.1"/>
    <property type="molecule type" value="Genomic_DNA"/>
</dbReference>
<dbReference type="Pfam" id="PF00117">
    <property type="entry name" value="GATase"/>
    <property type="match status" value="1"/>
</dbReference>
<name>A0A1F6DC99_9BACT</name>
<dbReference type="InterPro" id="IPR029062">
    <property type="entry name" value="Class_I_gatase-like"/>
</dbReference>